<dbReference type="GO" id="GO:0071897">
    <property type="term" value="P:DNA biosynthetic process"/>
    <property type="evidence" value="ECO:0007669"/>
    <property type="project" value="UniProtKB-ARBA"/>
</dbReference>
<dbReference type="AlphaFoldDB" id="A0AAE1HGY9"/>
<comment type="caution">
    <text evidence="1">The sequence shown here is derived from an EMBL/GenBank/DDBJ whole genome shotgun (WGS) entry which is preliminary data.</text>
</comment>
<dbReference type="Gene3D" id="3.30.70.270">
    <property type="match status" value="1"/>
</dbReference>
<dbReference type="InterPro" id="IPR051320">
    <property type="entry name" value="Viral_Replic_Matur_Polypro"/>
</dbReference>
<dbReference type="InterPro" id="IPR043128">
    <property type="entry name" value="Rev_trsase/Diguanyl_cyclase"/>
</dbReference>
<protein>
    <submittedName>
        <fullName evidence="1">Retrovirus-related Pol polyprotein from transposon 297</fullName>
    </submittedName>
</protein>
<dbReference type="InterPro" id="IPR043502">
    <property type="entry name" value="DNA/RNA_pol_sf"/>
</dbReference>
<feature type="non-terminal residue" evidence="1">
    <location>
        <position position="79"/>
    </location>
</feature>
<proteinExistence type="predicted"/>
<dbReference type="PANTHER" id="PTHR33064">
    <property type="entry name" value="POL PROTEIN"/>
    <property type="match status" value="1"/>
</dbReference>
<reference evidence="1" key="1">
    <citation type="submission" date="2021-07" db="EMBL/GenBank/DDBJ databases">
        <authorList>
            <person name="Catto M.A."/>
            <person name="Jacobson A."/>
            <person name="Kennedy G."/>
            <person name="Labadie P."/>
            <person name="Hunt B.G."/>
            <person name="Srinivasan R."/>
        </authorList>
    </citation>
    <scope>NUCLEOTIDE SEQUENCE</scope>
    <source>
        <strain evidence="1">PL_HMW_Pooled</strain>
        <tissue evidence="1">Head</tissue>
    </source>
</reference>
<evidence type="ECO:0000313" key="1">
    <source>
        <dbReference type="EMBL" id="KAK3920415.1"/>
    </source>
</evidence>
<gene>
    <name evidence="1" type="ORF">KUF71_009702</name>
</gene>
<evidence type="ECO:0000313" key="2">
    <source>
        <dbReference type="Proteomes" id="UP001219518"/>
    </source>
</evidence>
<sequence>MRVCDSNIPNATVKYLGHKVSAAGLRPLADRVQYLLDAPAPENVPQLQSFLGKMAFYDRFLPNRAAICASLDSLLEKDK</sequence>
<name>A0AAE1HGY9_9NEOP</name>
<organism evidence="1 2">
    <name type="scientific">Frankliniella fusca</name>
    <dbReference type="NCBI Taxonomy" id="407009"/>
    <lineage>
        <taxon>Eukaryota</taxon>
        <taxon>Metazoa</taxon>
        <taxon>Ecdysozoa</taxon>
        <taxon>Arthropoda</taxon>
        <taxon>Hexapoda</taxon>
        <taxon>Insecta</taxon>
        <taxon>Pterygota</taxon>
        <taxon>Neoptera</taxon>
        <taxon>Paraneoptera</taxon>
        <taxon>Thysanoptera</taxon>
        <taxon>Terebrantia</taxon>
        <taxon>Thripoidea</taxon>
        <taxon>Thripidae</taxon>
        <taxon>Frankliniella</taxon>
    </lineage>
</organism>
<reference evidence="1" key="2">
    <citation type="journal article" date="2023" name="BMC Genomics">
        <title>Pest status, molecular evolution, and epigenetic factors derived from the genome assembly of Frankliniella fusca, a thysanopteran phytovirus vector.</title>
        <authorList>
            <person name="Catto M.A."/>
            <person name="Labadie P.E."/>
            <person name="Jacobson A.L."/>
            <person name="Kennedy G.G."/>
            <person name="Srinivasan R."/>
            <person name="Hunt B.G."/>
        </authorList>
    </citation>
    <scope>NUCLEOTIDE SEQUENCE</scope>
    <source>
        <strain evidence="1">PL_HMW_Pooled</strain>
    </source>
</reference>
<dbReference type="SUPFAM" id="SSF56672">
    <property type="entry name" value="DNA/RNA polymerases"/>
    <property type="match status" value="1"/>
</dbReference>
<dbReference type="PANTHER" id="PTHR33064:SF37">
    <property type="entry name" value="RIBONUCLEASE H"/>
    <property type="match status" value="1"/>
</dbReference>
<keyword evidence="2" id="KW-1185">Reference proteome</keyword>
<accession>A0AAE1HGY9</accession>
<dbReference type="Proteomes" id="UP001219518">
    <property type="component" value="Unassembled WGS sequence"/>
</dbReference>
<dbReference type="EMBL" id="JAHWGI010000998">
    <property type="protein sequence ID" value="KAK3920415.1"/>
    <property type="molecule type" value="Genomic_DNA"/>
</dbReference>